<dbReference type="InterPro" id="IPR004108">
    <property type="entry name" value="Fe_hydrogenase_lsu_C"/>
</dbReference>
<dbReference type="InterPro" id="IPR050340">
    <property type="entry name" value="Cytosolic_Fe-S_CAF"/>
</dbReference>
<dbReference type="InterPro" id="IPR009016">
    <property type="entry name" value="Fe_hydrogenase"/>
</dbReference>
<name>A0A834DZB7_9CHIR</name>
<dbReference type="Proteomes" id="UP000664940">
    <property type="component" value="Unassembled WGS sequence"/>
</dbReference>
<proteinExistence type="inferred from homology"/>
<evidence type="ECO:0000256" key="1">
    <source>
        <dbReference type="ARBA" id="ARBA00006596"/>
    </source>
</evidence>
<protein>
    <submittedName>
        <fullName evidence="3">Nuclear prelamin A recognition factor</fullName>
    </submittedName>
</protein>
<reference evidence="3 4" key="1">
    <citation type="journal article" date="2020" name="Nature">
        <title>Six reference-quality genomes reveal evolution of bat adaptations.</title>
        <authorList>
            <person name="Jebb D."/>
            <person name="Huang Z."/>
            <person name="Pippel M."/>
            <person name="Hughes G.M."/>
            <person name="Lavrichenko K."/>
            <person name="Devanna P."/>
            <person name="Winkler S."/>
            <person name="Jermiin L.S."/>
            <person name="Skirmuntt E.C."/>
            <person name="Katzourakis A."/>
            <person name="Burkitt-Gray L."/>
            <person name="Ray D.A."/>
            <person name="Sullivan K.A.M."/>
            <person name="Roscito J.G."/>
            <person name="Kirilenko B.M."/>
            <person name="Davalos L.M."/>
            <person name="Corthals A.P."/>
            <person name="Power M.L."/>
            <person name="Jones G."/>
            <person name="Ransome R.D."/>
            <person name="Dechmann D.K.N."/>
            <person name="Locatelli A.G."/>
            <person name="Puechmaille S.J."/>
            <person name="Fedrigo O."/>
            <person name="Jarvis E.D."/>
            <person name="Hiller M."/>
            <person name="Vernes S.C."/>
            <person name="Myers E.W."/>
            <person name="Teeling E.C."/>
        </authorList>
    </citation>
    <scope>NUCLEOTIDE SEQUENCE [LARGE SCALE GENOMIC DNA]</scope>
    <source>
        <strain evidence="3">Bat1K_MPI-CBG_1</strain>
    </source>
</reference>
<comment type="caution">
    <text evidence="3">The sequence shown here is derived from an EMBL/GenBank/DDBJ whole genome shotgun (WGS) entry which is preliminary data.</text>
</comment>
<gene>
    <name evidence="3" type="ORF">HJG60_013570</name>
</gene>
<dbReference type="SMART" id="SM00902">
    <property type="entry name" value="Fe_hyd_SSU"/>
    <property type="match status" value="1"/>
</dbReference>
<dbReference type="InterPro" id="IPR003149">
    <property type="entry name" value="Fe_hydrogenase_ssu"/>
</dbReference>
<dbReference type="Pfam" id="PF02256">
    <property type="entry name" value="Fe_hyd_SSU"/>
    <property type="match status" value="1"/>
</dbReference>
<dbReference type="Gene3D" id="3.40.950.10">
    <property type="entry name" value="Fe-only Hydrogenase (Larger Subunit), Chain L, domain 3"/>
    <property type="match status" value="1"/>
</dbReference>
<organism evidence="3 4">
    <name type="scientific">Phyllostomus discolor</name>
    <name type="common">pale spear-nosed bat</name>
    <dbReference type="NCBI Taxonomy" id="89673"/>
    <lineage>
        <taxon>Eukaryota</taxon>
        <taxon>Metazoa</taxon>
        <taxon>Chordata</taxon>
        <taxon>Craniata</taxon>
        <taxon>Vertebrata</taxon>
        <taxon>Euteleostomi</taxon>
        <taxon>Mammalia</taxon>
        <taxon>Eutheria</taxon>
        <taxon>Laurasiatheria</taxon>
        <taxon>Chiroptera</taxon>
        <taxon>Yangochiroptera</taxon>
        <taxon>Phyllostomidae</taxon>
        <taxon>Phyllostominae</taxon>
        <taxon>Phyllostomus</taxon>
    </lineage>
</organism>
<sequence length="216" mass="23846">MGGHGPHFTRRVPFPWGPLGSELGKCDLILVASLCPTRFGDREAEEVRRHDGAGSDGHLAHVFRHAAKELFDEDVGEVTYRTLRNKDFQEVTLERSGEVLLRFAAAYGFRNLQNVVLKLKKGRLPFHFVEVLACAGGCLSGRGQAQAEDGRVDRALLRQMEGIYAALPVRPPETSAHVQELYQEWLGGADSPRVQEALHTALQGPGQPAGSRDIKW</sequence>
<evidence type="ECO:0000313" key="3">
    <source>
        <dbReference type="EMBL" id="KAF6095692.1"/>
    </source>
</evidence>
<dbReference type="EMBL" id="JABVXQ010000008">
    <property type="protein sequence ID" value="KAF6095692.1"/>
    <property type="molecule type" value="Genomic_DNA"/>
</dbReference>
<accession>A0A834DZB7</accession>
<dbReference type="Pfam" id="PF02906">
    <property type="entry name" value="Fe_hyd_lg_C"/>
    <property type="match status" value="1"/>
</dbReference>
<dbReference type="AlphaFoldDB" id="A0A834DZB7"/>
<feature type="domain" description="Iron hydrogenase small subunit" evidence="2">
    <location>
        <begin position="150"/>
        <end position="206"/>
    </location>
</feature>
<evidence type="ECO:0000259" key="2">
    <source>
        <dbReference type="SMART" id="SM00902"/>
    </source>
</evidence>
<evidence type="ECO:0000313" key="4">
    <source>
        <dbReference type="Proteomes" id="UP000664940"/>
    </source>
</evidence>
<dbReference type="SUPFAM" id="SSF53920">
    <property type="entry name" value="Fe-only hydrogenase"/>
    <property type="match status" value="1"/>
</dbReference>
<comment type="similarity">
    <text evidence="1">Belongs to the NARF family.</text>
</comment>
<dbReference type="PANTHER" id="PTHR11615">
    <property type="entry name" value="NITRATE, FORMATE, IRON DEHYDROGENASE"/>
    <property type="match status" value="1"/>
</dbReference>